<gene>
    <name evidence="1" type="primary">RvY_19110-1</name>
    <name evidence="1" type="synonym">RvY_19110.1</name>
    <name evidence="1" type="ORF">RvY_19110</name>
</gene>
<feature type="non-terminal residue" evidence="1">
    <location>
        <position position="52"/>
    </location>
</feature>
<protein>
    <submittedName>
        <fullName evidence="1">Uncharacterized protein</fullName>
    </submittedName>
</protein>
<comment type="caution">
    <text evidence="1">The sequence shown here is derived from an EMBL/GenBank/DDBJ whole genome shotgun (WGS) entry which is preliminary data.</text>
</comment>
<evidence type="ECO:0000313" key="2">
    <source>
        <dbReference type="Proteomes" id="UP000186922"/>
    </source>
</evidence>
<dbReference type="EMBL" id="BDGG01000024">
    <property type="protein sequence ID" value="GAV09604.1"/>
    <property type="molecule type" value="Genomic_DNA"/>
</dbReference>
<name>A0A1D1WBL0_RAMVA</name>
<accession>A0A1D1WBL0</accession>
<keyword evidence="2" id="KW-1185">Reference proteome</keyword>
<proteinExistence type="predicted"/>
<reference evidence="1 2" key="1">
    <citation type="journal article" date="2016" name="Nat. Commun.">
        <title>Extremotolerant tardigrade genome and improved radiotolerance of human cultured cells by tardigrade-unique protein.</title>
        <authorList>
            <person name="Hashimoto T."/>
            <person name="Horikawa D.D."/>
            <person name="Saito Y."/>
            <person name="Kuwahara H."/>
            <person name="Kozuka-Hata H."/>
            <person name="Shin-I T."/>
            <person name="Minakuchi Y."/>
            <person name="Ohishi K."/>
            <person name="Motoyama A."/>
            <person name="Aizu T."/>
            <person name="Enomoto A."/>
            <person name="Kondo K."/>
            <person name="Tanaka S."/>
            <person name="Hara Y."/>
            <person name="Koshikawa S."/>
            <person name="Sagara H."/>
            <person name="Miura T."/>
            <person name="Yokobori S."/>
            <person name="Miyagawa K."/>
            <person name="Suzuki Y."/>
            <person name="Kubo T."/>
            <person name="Oyama M."/>
            <person name="Kohara Y."/>
            <person name="Fujiyama A."/>
            <person name="Arakawa K."/>
            <person name="Katayama T."/>
            <person name="Toyoda A."/>
            <person name="Kunieda T."/>
        </authorList>
    </citation>
    <scope>NUCLEOTIDE SEQUENCE [LARGE SCALE GENOMIC DNA]</scope>
    <source>
        <strain evidence="1 2">YOKOZUNA-1</strain>
    </source>
</reference>
<organism evidence="1 2">
    <name type="scientific">Ramazzottius varieornatus</name>
    <name type="common">Water bear</name>
    <name type="synonym">Tardigrade</name>
    <dbReference type="NCBI Taxonomy" id="947166"/>
    <lineage>
        <taxon>Eukaryota</taxon>
        <taxon>Metazoa</taxon>
        <taxon>Ecdysozoa</taxon>
        <taxon>Tardigrada</taxon>
        <taxon>Eutardigrada</taxon>
        <taxon>Parachela</taxon>
        <taxon>Hypsibioidea</taxon>
        <taxon>Ramazzottiidae</taxon>
        <taxon>Ramazzottius</taxon>
    </lineage>
</organism>
<dbReference type="Proteomes" id="UP000186922">
    <property type="component" value="Unassembled WGS sequence"/>
</dbReference>
<sequence length="52" mass="5939">MANSKEDIVVVAGEKRLQHGSRYTRCAILKSFVLSQNHLFQFHAPNSIHVFL</sequence>
<evidence type="ECO:0000313" key="1">
    <source>
        <dbReference type="EMBL" id="GAV09604.1"/>
    </source>
</evidence>
<dbReference type="AlphaFoldDB" id="A0A1D1WBL0"/>